<evidence type="ECO:0000256" key="10">
    <source>
        <dbReference type="ARBA" id="ARBA00023175"/>
    </source>
</evidence>
<feature type="domain" description="Dynein heavy chain region D6 P-loop" evidence="14">
    <location>
        <begin position="513"/>
        <end position="626"/>
    </location>
</feature>
<keyword evidence="10" id="KW-0505">Motor protein</keyword>
<dbReference type="FunFam" id="3.10.490.20:FF:000009">
    <property type="entry name" value="Dynein heavy chain 4"/>
    <property type="match status" value="1"/>
</dbReference>
<keyword evidence="2" id="KW-0963">Cytoplasm</keyword>
<dbReference type="Pfam" id="PF03028">
    <property type="entry name" value="Dynein_heavy"/>
    <property type="match status" value="1"/>
</dbReference>
<dbReference type="OMA" id="ISHFYQF"/>
<reference evidence="18" key="2">
    <citation type="submission" date="2013-10" db="EMBL/GenBank/DDBJ databases">
        <authorList>
            <person name="Aslett M."/>
        </authorList>
    </citation>
    <scope>NUCLEOTIDE SEQUENCE [LARGE SCALE GENOMIC DNA]</scope>
    <source>
        <strain evidence="18">Houghton</strain>
    </source>
</reference>
<keyword evidence="3" id="KW-0493">Microtubule</keyword>
<dbReference type="RefSeq" id="XP_013232337.1">
    <property type="nucleotide sequence ID" value="XM_013376883.1"/>
</dbReference>
<dbReference type="InterPro" id="IPR043160">
    <property type="entry name" value="Dynein_C_barrel"/>
</dbReference>
<dbReference type="GO" id="GO:0008569">
    <property type="term" value="F:minus-end-directed microtubule motor activity"/>
    <property type="evidence" value="ECO:0007669"/>
    <property type="project" value="InterPro"/>
</dbReference>
<sequence length="1111" mass="125818">MLTYAGPFTATFRDELKAQWSELLRLHQLPFQASCGLKQFLGDPVTIRQWIAWGLPNDEVSIQNGIIMDRARRWPLMIDPQSQANRFIKRSARATEIGFEVFKLSDAAFLRELELSIQLGKWVLIENVSETLDPALDPVLLQQKTKSGSGYCIRLGEKPIPWGPSFKLFMTTKLPNPKFSVDTFVKTTVINFAITPEGLEDQMLGLVVTKEAPQLEERKAALAQSNADMRRELKDLQDKILQVMSQSQGNILDDEVLLNTLGASKQTSEEIQEKVQEAEATEREIDEARQCYRKVAVRCSQLFFCLVELAGIEPMYQYSQQWFQNLISLGISEAAPTPNVEQRTQLLVDHLSYLVYQNVSRSLFVRHKLLFAFALSLRVQAKTPVDPAELRFLLTGTVAASSNTPNPTSWLTEKQWQALSQLSHLRAFEGLASTFQEEEEGFRRISDSLRADQEPLPGRWKCLNSIQKMCILRILRMDSLTAAASSYIESELGSRFLEPPPFDLAQCYKDSTSQTPLIFILSQGSDPISELLSFAKDMKMSRRFESISLGQGQGPKAAKLIEEGCNRGGWVLLQNCHLAASWMSELERICEQWNPEEIHRDFRLWLTSMPSSSFPVSVLQVGVKMTNEPPKGLKANLQRLFAGIDNRQLNATQQPTQFKRLYFALCFFHAIVTERRRFGPIGWNIYYEFTQDDLVVCQRQLRIFMDASEKIPFKVLRFLGAQINYGGRVTDANDKRLIDVIADTYVNERLIIEGAAYKFSKSGIYYCPEEGDLEGFQKYIQSLPSIDQPEVFGLHENANINCAQMEGKELLDGILSMAPRSSSAGSTSRESAVSDVASYVQSIIPDLFDVEFIQQKYPTRYDESMNTVVVQESIRYNGLLAIINKTIKDLRLAIRGQIVMTEELEKVAAALFDNQVPKVWSDRGFVSMKPLGSWLKDLTARLSFLRSWIDQGPPQCFWMAGLFFPQAFLTGVLQNYARKYRVAVDRLSFAFTILKDKDDSSIKQAPEDGCFVHGILLEGCRWDSEMNTLVSSRPKILFEELPVLWFLPQEDRVQESTSIYMCPLYKVPSRKGTLSTTGHSTNYITSIELPCVDPPDVPIKAGVAALLALQD</sequence>
<keyword evidence="9" id="KW-0969">Cilium</keyword>
<evidence type="ECO:0000256" key="7">
    <source>
        <dbReference type="ARBA" id="ARBA00023017"/>
    </source>
</evidence>
<dbReference type="Pfam" id="PF18198">
    <property type="entry name" value="AAA_lid_11"/>
    <property type="match status" value="1"/>
</dbReference>
<evidence type="ECO:0000256" key="13">
    <source>
        <dbReference type="SAM" id="Coils"/>
    </source>
</evidence>
<evidence type="ECO:0000256" key="8">
    <source>
        <dbReference type="ARBA" id="ARBA00023054"/>
    </source>
</evidence>
<dbReference type="Proteomes" id="UP000030747">
    <property type="component" value="Unassembled WGS sequence"/>
</dbReference>
<dbReference type="VEuPathDB" id="ToxoDB:ETH_00022685"/>
<dbReference type="AlphaFoldDB" id="U6KTY2"/>
<evidence type="ECO:0000256" key="9">
    <source>
        <dbReference type="ARBA" id="ARBA00023069"/>
    </source>
</evidence>
<evidence type="ECO:0000313" key="18">
    <source>
        <dbReference type="EMBL" id="CDJ41587.1"/>
    </source>
</evidence>
<keyword evidence="4" id="KW-0677">Repeat</keyword>
<dbReference type="GO" id="GO:0045505">
    <property type="term" value="F:dynein intermediate chain binding"/>
    <property type="evidence" value="ECO:0007669"/>
    <property type="project" value="InterPro"/>
</dbReference>
<proteinExistence type="predicted"/>
<dbReference type="FunFam" id="3.40.50.300:FF:000362">
    <property type="entry name" value="Dynein, axonemal, heavy chain 6"/>
    <property type="match status" value="1"/>
</dbReference>
<dbReference type="Gene3D" id="1.10.8.1220">
    <property type="match status" value="1"/>
</dbReference>
<dbReference type="InterPro" id="IPR026983">
    <property type="entry name" value="DHC"/>
</dbReference>
<dbReference type="Gene3D" id="1.20.1270.280">
    <property type="match status" value="1"/>
</dbReference>
<dbReference type="GO" id="GO:0030286">
    <property type="term" value="C:dynein complex"/>
    <property type="evidence" value="ECO:0007669"/>
    <property type="project" value="UniProtKB-KW"/>
</dbReference>
<dbReference type="GO" id="GO:0005930">
    <property type="term" value="C:axoneme"/>
    <property type="evidence" value="ECO:0007669"/>
    <property type="project" value="UniProtKB-SubCell"/>
</dbReference>
<dbReference type="InterPro" id="IPR035706">
    <property type="entry name" value="AAA_9"/>
</dbReference>
<feature type="domain" description="Dynein heavy chain ATP-binding dynein motor region" evidence="15">
    <location>
        <begin position="48"/>
        <end position="271"/>
    </location>
</feature>
<dbReference type="PANTHER" id="PTHR22878">
    <property type="entry name" value="DYNEIN HEAVY CHAIN 6, AXONEMAL-LIKE-RELATED"/>
    <property type="match status" value="1"/>
</dbReference>
<evidence type="ECO:0000256" key="3">
    <source>
        <dbReference type="ARBA" id="ARBA00022701"/>
    </source>
</evidence>
<evidence type="ECO:0000259" key="15">
    <source>
        <dbReference type="Pfam" id="PF12781"/>
    </source>
</evidence>
<keyword evidence="11" id="KW-0206">Cytoskeleton</keyword>
<evidence type="ECO:0000259" key="16">
    <source>
        <dbReference type="Pfam" id="PF18198"/>
    </source>
</evidence>
<evidence type="ECO:0000256" key="1">
    <source>
        <dbReference type="ARBA" id="ARBA00004430"/>
    </source>
</evidence>
<protein>
    <submittedName>
        <fullName evidence="18">Dynein heavy chain 3, axonemal, related</fullName>
    </submittedName>
</protein>
<dbReference type="Gene3D" id="3.40.50.300">
    <property type="entry name" value="P-loop containing nucleotide triphosphate hydrolases"/>
    <property type="match status" value="2"/>
</dbReference>
<dbReference type="EMBL" id="HG675638">
    <property type="protein sequence ID" value="CDJ41587.1"/>
    <property type="molecule type" value="Genomic_DNA"/>
</dbReference>
<dbReference type="Gene3D" id="3.10.490.20">
    <property type="match status" value="1"/>
</dbReference>
<dbReference type="FunFam" id="1.10.8.1220:FF:000001">
    <property type="entry name" value="Dynein axonemal heavy chain 5"/>
    <property type="match status" value="1"/>
</dbReference>
<name>U6KTY2_EIMTE</name>
<dbReference type="InterPro" id="IPR041228">
    <property type="entry name" value="Dynein_C"/>
</dbReference>
<evidence type="ECO:0000256" key="2">
    <source>
        <dbReference type="ARBA" id="ARBA00022490"/>
    </source>
</evidence>
<accession>U6KTY2</accession>
<dbReference type="GeneID" id="25253649"/>
<dbReference type="GO" id="GO:0005524">
    <property type="term" value="F:ATP binding"/>
    <property type="evidence" value="ECO:0007669"/>
    <property type="project" value="UniProtKB-KW"/>
</dbReference>
<evidence type="ECO:0000259" key="17">
    <source>
        <dbReference type="Pfam" id="PF18199"/>
    </source>
</evidence>
<dbReference type="FunFam" id="1.10.8.720:FF:000001">
    <property type="entry name" value="dynein heavy chain 7, axonemal"/>
    <property type="match status" value="1"/>
</dbReference>
<keyword evidence="12" id="KW-0966">Cell projection</keyword>
<evidence type="ECO:0000256" key="4">
    <source>
        <dbReference type="ARBA" id="ARBA00022737"/>
    </source>
</evidence>
<dbReference type="PANTHER" id="PTHR22878:SF68">
    <property type="entry name" value="DYNEIN HEAVY CHAIN 6, AXONEMAL-LIKE"/>
    <property type="match status" value="1"/>
</dbReference>
<feature type="domain" description="Dynein heavy chain AAA lid" evidence="16">
    <location>
        <begin position="658"/>
        <end position="798"/>
    </location>
</feature>
<keyword evidence="8 13" id="KW-0175">Coiled coil</keyword>
<keyword evidence="6" id="KW-0067">ATP-binding</keyword>
<reference evidence="18" key="1">
    <citation type="submission" date="2013-10" db="EMBL/GenBank/DDBJ databases">
        <title>Genomic analysis of the causative agents of coccidiosis in chickens.</title>
        <authorList>
            <person name="Reid A.J."/>
            <person name="Blake D."/>
            <person name="Billington K."/>
            <person name="Browne H."/>
            <person name="Dunn M."/>
            <person name="Hung S."/>
            <person name="Kawahara F."/>
            <person name="Miranda-Saavedra D."/>
            <person name="Mourier T."/>
            <person name="Nagra H."/>
            <person name="Otto T.D."/>
            <person name="Rawlings N."/>
            <person name="Sanchez A."/>
            <person name="Sanders M."/>
            <person name="Subramaniam C."/>
            <person name="Tay Y."/>
            <person name="Dear P."/>
            <person name="Doerig C."/>
            <person name="Gruber A."/>
            <person name="Parkinson J."/>
            <person name="Shirley M."/>
            <person name="Wan K.L."/>
            <person name="Berriman M."/>
            <person name="Tomley F."/>
            <person name="Pain A."/>
        </authorList>
    </citation>
    <scope>NUCLEOTIDE SEQUENCE [LARGE SCALE GENOMIC DNA]</scope>
    <source>
        <strain evidence="18">Houghton</strain>
    </source>
</reference>
<dbReference type="GO" id="GO:0005874">
    <property type="term" value="C:microtubule"/>
    <property type="evidence" value="ECO:0007669"/>
    <property type="project" value="UniProtKB-KW"/>
</dbReference>
<evidence type="ECO:0000256" key="6">
    <source>
        <dbReference type="ARBA" id="ARBA00022840"/>
    </source>
</evidence>
<evidence type="ECO:0000256" key="12">
    <source>
        <dbReference type="ARBA" id="ARBA00023273"/>
    </source>
</evidence>
<evidence type="ECO:0000256" key="5">
    <source>
        <dbReference type="ARBA" id="ARBA00022741"/>
    </source>
</evidence>
<dbReference type="VEuPathDB" id="ToxoDB:ETH2_0937800"/>
<dbReference type="Pfam" id="PF12781">
    <property type="entry name" value="AAA_9"/>
    <property type="match status" value="1"/>
</dbReference>
<feature type="coiled-coil region" evidence="13">
    <location>
        <begin position="212"/>
        <end position="291"/>
    </location>
</feature>
<dbReference type="FunFam" id="1.20.1270.280:FF:000001">
    <property type="entry name" value="dynein heavy chain 7, axonemal"/>
    <property type="match status" value="1"/>
</dbReference>
<feature type="domain" description="Dynein heavy chain C-terminal" evidence="17">
    <location>
        <begin position="805"/>
        <end position="1107"/>
    </location>
</feature>
<dbReference type="Gene3D" id="6.10.140.1060">
    <property type="match status" value="1"/>
</dbReference>
<gene>
    <name evidence="18" type="ORF">ETH_00022685</name>
</gene>
<dbReference type="InterPro" id="IPR042219">
    <property type="entry name" value="AAA_lid_11_sf"/>
</dbReference>
<dbReference type="InterPro" id="IPR004273">
    <property type="entry name" value="Dynein_heavy_D6_P-loop"/>
</dbReference>
<keyword evidence="5" id="KW-0547">Nucleotide-binding</keyword>
<dbReference type="FunFam" id="3.40.50.300:FF:000049">
    <property type="entry name" value="Dynein, axonemal, heavy chain 5"/>
    <property type="match status" value="1"/>
</dbReference>
<evidence type="ECO:0000259" key="14">
    <source>
        <dbReference type="Pfam" id="PF03028"/>
    </source>
</evidence>
<dbReference type="GO" id="GO:0007018">
    <property type="term" value="P:microtubule-based movement"/>
    <property type="evidence" value="ECO:0007669"/>
    <property type="project" value="InterPro"/>
</dbReference>
<keyword evidence="19" id="KW-1185">Reference proteome</keyword>
<dbReference type="OrthoDB" id="537704at2759"/>
<dbReference type="InterPro" id="IPR027417">
    <property type="entry name" value="P-loop_NTPase"/>
</dbReference>
<keyword evidence="7" id="KW-0243">Dynein</keyword>
<dbReference type="Pfam" id="PF18199">
    <property type="entry name" value="Dynein_C"/>
    <property type="match status" value="1"/>
</dbReference>
<evidence type="ECO:0000256" key="11">
    <source>
        <dbReference type="ARBA" id="ARBA00023212"/>
    </source>
</evidence>
<comment type="subcellular location">
    <subcellularLocation>
        <location evidence="1">Cytoplasm</location>
        <location evidence="1">Cytoskeleton</location>
        <location evidence="1">Cilium axoneme</location>
    </subcellularLocation>
</comment>
<dbReference type="Gene3D" id="1.10.8.720">
    <property type="entry name" value="Region D6 of dynein motor"/>
    <property type="match status" value="1"/>
</dbReference>
<dbReference type="InterPro" id="IPR041658">
    <property type="entry name" value="AAA_lid_11"/>
</dbReference>
<dbReference type="GO" id="GO:0051959">
    <property type="term" value="F:dynein light intermediate chain binding"/>
    <property type="evidence" value="ECO:0007669"/>
    <property type="project" value="InterPro"/>
</dbReference>
<organism evidence="18 19">
    <name type="scientific">Eimeria tenella</name>
    <name type="common">Coccidian parasite</name>
    <dbReference type="NCBI Taxonomy" id="5802"/>
    <lineage>
        <taxon>Eukaryota</taxon>
        <taxon>Sar</taxon>
        <taxon>Alveolata</taxon>
        <taxon>Apicomplexa</taxon>
        <taxon>Conoidasida</taxon>
        <taxon>Coccidia</taxon>
        <taxon>Eucoccidiorida</taxon>
        <taxon>Eimeriorina</taxon>
        <taxon>Eimeriidae</taxon>
        <taxon>Eimeria</taxon>
    </lineage>
</organism>
<evidence type="ECO:0000313" key="19">
    <source>
        <dbReference type="Proteomes" id="UP000030747"/>
    </source>
</evidence>